<proteinExistence type="predicted"/>
<gene>
    <name evidence="1" type="ORF">F3B98_10670</name>
</gene>
<sequence length="154" mass="18383">MDLMEEMWISRPQGRMTKLSDLSDGVIARIKFYNANKEYTVDSFKLMFEDYKKSIYCCQDFIKLCQIINDYDYIVNYINQSHFKNELDIFTPEFDKKRTHHITSHKSDKDTLQMRVISNEGVIKSYDMSAIGITFEKMYHIIDKERNGYRNGQL</sequence>
<dbReference type="AlphaFoldDB" id="A0A5M5N693"/>
<evidence type="ECO:0000313" key="1">
    <source>
        <dbReference type="EMBL" id="KAA4664546.1"/>
    </source>
</evidence>
<name>A0A5M5N693_BACOV</name>
<accession>A0A5M5N693</accession>
<evidence type="ECO:0000313" key="2">
    <source>
        <dbReference type="Proteomes" id="UP000435985"/>
    </source>
</evidence>
<comment type="caution">
    <text evidence="1">The sequence shown here is derived from an EMBL/GenBank/DDBJ whole genome shotgun (WGS) entry which is preliminary data.</text>
</comment>
<protein>
    <submittedName>
        <fullName evidence="1">Uncharacterized protein</fullName>
    </submittedName>
</protein>
<dbReference type="Proteomes" id="UP000435985">
    <property type="component" value="Unassembled WGS sequence"/>
</dbReference>
<dbReference type="EMBL" id="VWFO01000010">
    <property type="protein sequence ID" value="KAA4664546.1"/>
    <property type="molecule type" value="Genomic_DNA"/>
</dbReference>
<organism evidence="1 2">
    <name type="scientific">Bacteroides ovatus</name>
    <dbReference type="NCBI Taxonomy" id="28116"/>
    <lineage>
        <taxon>Bacteria</taxon>
        <taxon>Pseudomonadati</taxon>
        <taxon>Bacteroidota</taxon>
        <taxon>Bacteroidia</taxon>
        <taxon>Bacteroidales</taxon>
        <taxon>Bacteroidaceae</taxon>
        <taxon>Bacteroides</taxon>
    </lineage>
</organism>
<reference evidence="1 2" key="1">
    <citation type="journal article" date="2019" name="Nat. Med.">
        <title>A library of human gut bacterial isolates paired with longitudinal multiomics data enables mechanistic microbiome research.</title>
        <authorList>
            <person name="Poyet M."/>
            <person name="Groussin M."/>
            <person name="Gibbons S.M."/>
            <person name="Avila-Pacheco J."/>
            <person name="Jiang X."/>
            <person name="Kearney S.M."/>
            <person name="Perrotta A.R."/>
            <person name="Berdy B."/>
            <person name="Zhao S."/>
            <person name="Lieberman T.D."/>
            <person name="Swanson P.K."/>
            <person name="Smith M."/>
            <person name="Roesemann S."/>
            <person name="Alexander J.E."/>
            <person name="Rich S.A."/>
            <person name="Livny J."/>
            <person name="Vlamakis H."/>
            <person name="Clish C."/>
            <person name="Bullock K."/>
            <person name="Deik A."/>
            <person name="Scott J."/>
            <person name="Pierce K.A."/>
            <person name="Xavier R.J."/>
            <person name="Alm E.J."/>
        </authorList>
    </citation>
    <scope>NUCLEOTIDE SEQUENCE [LARGE SCALE GENOMIC DNA]</scope>
    <source>
        <strain evidence="1 2">BIOML-A14</strain>
    </source>
</reference>